<protein>
    <submittedName>
        <fullName evidence="2">Uncharacterized protein</fullName>
    </submittedName>
</protein>
<sequence>MWKPIPPLTNHSRSSYLLTPVMSPSMPIPIPASSASSMASSPSSSPSSSKSGVYIPVHKRTRSDRAVSELKRTLLIYTPAELMQLAQSPLSRHLSAATHAALHAQEELAVIALSKRQQRSRDYMQHKNVEHVKELKNNNTVAVVVASAAAPRRRPAGRASERSSNSRRNVASRFMDAASWRGQSTRHMEALPVSLAFTTLISCAALQVVHVRSISLLGKANLFARKLVFNFFKAPRFGLMPACRKIFVSTLAQSFTVRYTQDVCKMYITQKLIAWGQASRGNNTTKGDRNALELGNPEQDTNPHTTQRTRTATGDGD</sequence>
<dbReference type="EMBL" id="JARJCM010000034">
    <property type="protein sequence ID" value="KAJ7038005.1"/>
    <property type="molecule type" value="Genomic_DNA"/>
</dbReference>
<reference evidence="2" key="1">
    <citation type="submission" date="2023-03" db="EMBL/GenBank/DDBJ databases">
        <title>Massive genome expansion in bonnet fungi (Mycena s.s.) driven by repeated elements and novel gene families across ecological guilds.</title>
        <authorList>
            <consortium name="Lawrence Berkeley National Laboratory"/>
            <person name="Harder C.B."/>
            <person name="Miyauchi S."/>
            <person name="Viragh M."/>
            <person name="Kuo A."/>
            <person name="Thoen E."/>
            <person name="Andreopoulos B."/>
            <person name="Lu D."/>
            <person name="Skrede I."/>
            <person name="Drula E."/>
            <person name="Henrissat B."/>
            <person name="Morin E."/>
            <person name="Kohler A."/>
            <person name="Barry K."/>
            <person name="LaButti K."/>
            <person name="Morin E."/>
            <person name="Salamov A."/>
            <person name="Lipzen A."/>
            <person name="Mereny Z."/>
            <person name="Hegedus B."/>
            <person name="Baldrian P."/>
            <person name="Stursova M."/>
            <person name="Weitz H."/>
            <person name="Taylor A."/>
            <person name="Grigoriev I.V."/>
            <person name="Nagy L.G."/>
            <person name="Martin F."/>
            <person name="Kauserud H."/>
        </authorList>
    </citation>
    <scope>NUCLEOTIDE SEQUENCE</scope>
    <source>
        <strain evidence="2">CBHHK200</strain>
    </source>
</reference>
<feature type="compositionally biased region" description="Polar residues" evidence="1">
    <location>
        <begin position="298"/>
        <end position="317"/>
    </location>
</feature>
<keyword evidence="3" id="KW-1185">Reference proteome</keyword>
<evidence type="ECO:0000256" key="1">
    <source>
        <dbReference type="SAM" id="MobiDB-lite"/>
    </source>
</evidence>
<feature type="region of interest" description="Disordered" evidence="1">
    <location>
        <begin position="284"/>
        <end position="317"/>
    </location>
</feature>
<feature type="compositionally biased region" description="Low complexity" evidence="1">
    <location>
        <begin position="32"/>
        <end position="49"/>
    </location>
</feature>
<organism evidence="2 3">
    <name type="scientific">Mycena alexandri</name>
    <dbReference type="NCBI Taxonomy" id="1745969"/>
    <lineage>
        <taxon>Eukaryota</taxon>
        <taxon>Fungi</taxon>
        <taxon>Dikarya</taxon>
        <taxon>Basidiomycota</taxon>
        <taxon>Agaricomycotina</taxon>
        <taxon>Agaricomycetes</taxon>
        <taxon>Agaricomycetidae</taxon>
        <taxon>Agaricales</taxon>
        <taxon>Marasmiineae</taxon>
        <taxon>Mycenaceae</taxon>
        <taxon>Mycena</taxon>
    </lineage>
</organism>
<gene>
    <name evidence="2" type="ORF">C8F04DRAFT_1091019</name>
</gene>
<feature type="region of interest" description="Disordered" evidence="1">
    <location>
        <begin position="32"/>
        <end position="62"/>
    </location>
</feature>
<proteinExistence type="predicted"/>
<dbReference type="AlphaFoldDB" id="A0AAD6T3Y3"/>
<accession>A0AAD6T3Y3</accession>
<name>A0AAD6T3Y3_9AGAR</name>
<evidence type="ECO:0000313" key="2">
    <source>
        <dbReference type="EMBL" id="KAJ7038005.1"/>
    </source>
</evidence>
<evidence type="ECO:0000313" key="3">
    <source>
        <dbReference type="Proteomes" id="UP001218188"/>
    </source>
</evidence>
<dbReference type="Proteomes" id="UP001218188">
    <property type="component" value="Unassembled WGS sequence"/>
</dbReference>
<comment type="caution">
    <text evidence="2">The sequence shown here is derived from an EMBL/GenBank/DDBJ whole genome shotgun (WGS) entry which is preliminary data.</text>
</comment>